<name>A0ABY7F0Z4_MYAAR</name>
<evidence type="ECO:0000256" key="3">
    <source>
        <dbReference type="SAM" id="Phobius"/>
    </source>
</evidence>
<evidence type="ECO:0000256" key="1">
    <source>
        <dbReference type="ARBA" id="ARBA00010996"/>
    </source>
</evidence>
<organism evidence="4 5">
    <name type="scientific">Mya arenaria</name>
    <name type="common">Soft-shell clam</name>
    <dbReference type="NCBI Taxonomy" id="6604"/>
    <lineage>
        <taxon>Eukaryota</taxon>
        <taxon>Metazoa</taxon>
        <taxon>Spiralia</taxon>
        <taxon>Lophotrochozoa</taxon>
        <taxon>Mollusca</taxon>
        <taxon>Bivalvia</taxon>
        <taxon>Autobranchia</taxon>
        <taxon>Heteroconchia</taxon>
        <taxon>Euheterodonta</taxon>
        <taxon>Imparidentia</taxon>
        <taxon>Neoheterodontei</taxon>
        <taxon>Myida</taxon>
        <taxon>Myoidea</taxon>
        <taxon>Myidae</taxon>
        <taxon>Mya</taxon>
    </lineage>
</organism>
<dbReference type="InterPro" id="IPR036249">
    <property type="entry name" value="Thioredoxin-like_sf"/>
</dbReference>
<evidence type="ECO:0000313" key="5">
    <source>
        <dbReference type="Proteomes" id="UP001164746"/>
    </source>
</evidence>
<accession>A0ABY7F0Z4</accession>
<evidence type="ECO:0000256" key="2">
    <source>
        <dbReference type="SAM" id="MobiDB-lite"/>
    </source>
</evidence>
<dbReference type="EMBL" id="CP111020">
    <property type="protein sequence ID" value="WAR14423.1"/>
    <property type="molecule type" value="Genomic_DNA"/>
</dbReference>
<dbReference type="PANTHER" id="PTHR12151:SF5">
    <property type="entry name" value="AT19154P"/>
    <property type="match status" value="1"/>
</dbReference>
<feature type="region of interest" description="Disordered" evidence="2">
    <location>
        <begin position="52"/>
        <end position="95"/>
    </location>
</feature>
<evidence type="ECO:0000313" key="4">
    <source>
        <dbReference type="EMBL" id="WAR14423.1"/>
    </source>
</evidence>
<keyword evidence="3" id="KW-1133">Transmembrane helix</keyword>
<dbReference type="Gene3D" id="3.40.30.10">
    <property type="entry name" value="Glutaredoxin"/>
    <property type="match status" value="1"/>
</dbReference>
<keyword evidence="3" id="KW-0472">Membrane</keyword>
<dbReference type="Proteomes" id="UP001164746">
    <property type="component" value="Chromosome 9"/>
</dbReference>
<sequence length="328" mass="38222">MELNILRRMCTRYFQVVKSHGHFSIQVNLQQRRNPLLGIPVRCLSTSNVCHEQTGRTGKTNRRFQLPPGMEGTKEPPFMNRMRKGNKSVPPARSKGAFQKYQEQKDKQDWSKRFKIPKIFYERQVEIFLFVFSVVGFGYSYYYIQKKIREKQLELVKQSAVEEQPVLIGGDWELVNQDGKLVSNKDFVGKWCIVYFGFTHCPDICPDEIEKIIEVTDILERTPGMPKMIPMFVTVDPDRDSPEIVKQYLEEFSPKMVGLTGTWDQLKVILREFKVYFSKGPVDHSIITFLMDPEGRYAAHFPRSKTNIDIATAIEKKVKLYKPPSSRH</sequence>
<gene>
    <name evidence="4" type="ORF">MAR_004528</name>
</gene>
<reference evidence="4" key="1">
    <citation type="submission" date="2022-11" db="EMBL/GenBank/DDBJ databases">
        <title>Centuries of genome instability and evolution in soft-shell clam transmissible cancer (bioRxiv).</title>
        <authorList>
            <person name="Hart S.F.M."/>
            <person name="Yonemitsu M.A."/>
            <person name="Giersch R.M."/>
            <person name="Beal B.F."/>
            <person name="Arriagada G."/>
            <person name="Davis B.W."/>
            <person name="Ostrander E.A."/>
            <person name="Goff S.P."/>
            <person name="Metzger M.J."/>
        </authorList>
    </citation>
    <scope>NUCLEOTIDE SEQUENCE</scope>
    <source>
        <strain evidence="4">MELC-2E11</strain>
        <tissue evidence="4">Siphon/mantle</tissue>
    </source>
</reference>
<dbReference type="SUPFAM" id="SSF52833">
    <property type="entry name" value="Thioredoxin-like"/>
    <property type="match status" value="1"/>
</dbReference>
<dbReference type="Pfam" id="PF02630">
    <property type="entry name" value="SCO1-SenC"/>
    <property type="match status" value="1"/>
</dbReference>
<dbReference type="InterPro" id="IPR003782">
    <property type="entry name" value="SCO1/SenC"/>
</dbReference>
<protein>
    <submittedName>
        <fullName evidence="4">SCO2-like protein</fullName>
    </submittedName>
</protein>
<keyword evidence="5" id="KW-1185">Reference proteome</keyword>
<feature type="transmembrane region" description="Helical" evidence="3">
    <location>
        <begin position="125"/>
        <end position="144"/>
    </location>
</feature>
<dbReference type="CDD" id="cd02968">
    <property type="entry name" value="SCO"/>
    <property type="match status" value="1"/>
</dbReference>
<comment type="similarity">
    <text evidence="1">Belongs to the SCO1/2 family.</text>
</comment>
<keyword evidence="3" id="KW-0812">Transmembrane</keyword>
<proteinExistence type="inferred from homology"/>
<dbReference type="PANTHER" id="PTHR12151">
    <property type="entry name" value="ELECTRON TRANSPORT PROTIN SCO1/SENC FAMILY MEMBER"/>
    <property type="match status" value="1"/>
</dbReference>